<protein>
    <submittedName>
        <fullName evidence="5">Tail length tape measure protein</fullName>
    </submittedName>
</protein>
<dbReference type="STRING" id="1449350.OCH239_06590"/>
<accession>X7ED43</accession>
<evidence type="ECO:0000313" key="5">
    <source>
        <dbReference type="EMBL" id="ETX13857.1"/>
    </source>
</evidence>
<dbReference type="GO" id="GO:0042597">
    <property type="term" value="C:periplasmic space"/>
    <property type="evidence" value="ECO:0007669"/>
    <property type="project" value="InterPro"/>
</dbReference>
<dbReference type="SUPFAM" id="SSF48435">
    <property type="entry name" value="Bacterial muramidases"/>
    <property type="match status" value="1"/>
</dbReference>
<dbReference type="InterPro" id="IPR000189">
    <property type="entry name" value="Transglyc_AS"/>
</dbReference>
<dbReference type="Gene3D" id="1.10.530.10">
    <property type="match status" value="1"/>
</dbReference>
<proteinExistence type="inferred from homology"/>
<dbReference type="InterPro" id="IPR023346">
    <property type="entry name" value="Lysozyme-like_dom_sf"/>
</dbReference>
<dbReference type="GO" id="GO:0008933">
    <property type="term" value="F:peptidoglycan lytic transglycosylase activity"/>
    <property type="evidence" value="ECO:0007669"/>
    <property type="project" value="InterPro"/>
</dbReference>
<dbReference type="GO" id="GO:0004553">
    <property type="term" value="F:hydrolase activity, hydrolyzing O-glycosyl compounds"/>
    <property type="evidence" value="ECO:0007669"/>
    <property type="project" value="InterPro"/>
</dbReference>
<dbReference type="GO" id="GO:0016020">
    <property type="term" value="C:membrane"/>
    <property type="evidence" value="ECO:0007669"/>
    <property type="project" value="InterPro"/>
</dbReference>
<dbReference type="Proteomes" id="UP000022447">
    <property type="component" value="Unassembled WGS sequence"/>
</dbReference>
<comment type="similarity">
    <text evidence="2">Belongs to the virb1 family.</text>
</comment>
<dbReference type="PANTHER" id="PTHR37423">
    <property type="entry name" value="SOLUBLE LYTIC MUREIN TRANSGLYCOSYLASE-RELATED"/>
    <property type="match status" value="1"/>
</dbReference>
<evidence type="ECO:0000256" key="2">
    <source>
        <dbReference type="ARBA" id="ARBA00009387"/>
    </source>
</evidence>
<dbReference type="Gene3D" id="1.25.20.10">
    <property type="entry name" value="Bacterial muramidases"/>
    <property type="match status" value="1"/>
</dbReference>
<feature type="domain" description="Transglycosylase SLT" evidence="4">
    <location>
        <begin position="455"/>
        <end position="559"/>
    </location>
</feature>
<dbReference type="PANTHER" id="PTHR37423:SF2">
    <property type="entry name" value="MEMBRANE-BOUND LYTIC MUREIN TRANSGLYCOSYLASE C"/>
    <property type="match status" value="1"/>
</dbReference>
<evidence type="ECO:0000256" key="1">
    <source>
        <dbReference type="ARBA" id="ARBA00007734"/>
    </source>
</evidence>
<comment type="caution">
    <text evidence="5">The sequence shown here is derived from an EMBL/GenBank/DDBJ whole genome shotgun (WGS) entry which is preliminary data.</text>
</comment>
<dbReference type="PROSITE" id="PS00922">
    <property type="entry name" value="TRANSGLYCOSYLASE"/>
    <property type="match status" value="1"/>
</dbReference>
<comment type="similarity">
    <text evidence="1">Belongs to the transglycosylase Slt family.</text>
</comment>
<dbReference type="GO" id="GO:0000270">
    <property type="term" value="P:peptidoglycan metabolic process"/>
    <property type="evidence" value="ECO:0007669"/>
    <property type="project" value="InterPro"/>
</dbReference>
<dbReference type="eggNOG" id="COG0741">
    <property type="taxonomic scope" value="Bacteria"/>
</dbReference>
<evidence type="ECO:0000259" key="4">
    <source>
        <dbReference type="Pfam" id="PF01464"/>
    </source>
</evidence>
<dbReference type="PATRIC" id="fig|1449350.3.peg.3002"/>
<dbReference type="InterPro" id="IPR008939">
    <property type="entry name" value="Lytic_TGlycosylase_superhlx_U"/>
</dbReference>
<keyword evidence="6" id="KW-1185">Reference proteome</keyword>
<sequence>MDLMRQGNWSAAMIEARGDGQIGLDVILWHFLRAGNGDARQVTDFIARNPDWPGMPYLREKSEEAIVSAPHADVRAFFEDALPQTGSGALSYARALRDAGETGAAEATVVLAWRTLALSAEEVAAFLADHGDLLRDHHAARLDMTLWNGWTVNARRMLGLVNDDRRKLAEARLALQDMEPGVDARIEAVPAGLADDPGLAHDRFQWRVSKGRDDDAIALLLARSTNAKALGEPAAWAPPRRILAREKMRAGDAETAYQIASTHFMVPGGEYDYADLEWLSGYLALRFLDDPERAAQHFRNMQSAVDTPISLGRAGYWIGRAEEAAGNAAAAQEAYRFGGQFQTSFYGLLAAEKAGMAPDPRLSGGAAPDWKGAGFTESSVYKAAVMLLAAGEDTLAERFFTHLTESLDREEIAKLGAMLDEMNLPHIQVMVGKRAAEDGLEVHAPYYALPDFSSRRFPVPTELVLSIARRESEFDPVVVSHAGARGLMQLMPGTARDVSGWLGETYSERRLTTDPAWNALLGSAYLEYLARTFSGNVVMMSAGYNAGPGRPLQWMERFGDPRHGELDVIDFIEFIPFRETQNYVMRVAESLPIYRARLGLDPHPVPFSEELVGATLLPVGE</sequence>
<name>X7ED43_9RHOB</name>
<dbReference type="CDD" id="cd13401">
    <property type="entry name" value="Slt70-like"/>
    <property type="match status" value="1"/>
</dbReference>
<gene>
    <name evidence="5" type="ORF">OCH239_06590</name>
</gene>
<evidence type="ECO:0000256" key="3">
    <source>
        <dbReference type="ARBA" id="ARBA00022729"/>
    </source>
</evidence>
<dbReference type="EMBL" id="JALZ01000017">
    <property type="protein sequence ID" value="ETX13857.1"/>
    <property type="molecule type" value="Genomic_DNA"/>
</dbReference>
<evidence type="ECO:0000313" key="6">
    <source>
        <dbReference type="Proteomes" id="UP000022447"/>
    </source>
</evidence>
<dbReference type="Pfam" id="PF01464">
    <property type="entry name" value="SLT"/>
    <property type="match status" value="1"/>
</dbReference>
<keyword evidence="3" id="KW-0732">Signal</keyword>
<dbReference type="SUPFAM" id="SSF53955">
    <property type="entry name" value="Lysozyme-like"/>
    <property type="match status" value="1"/>
</dbReference>
<reference evidence="5 6" key="1">
    <citation type="submission" date="2014-01" db="EMBL/GenBank/DDBJ databases">
        <title>Roseivivax halodurans JCM 10272 Genome Sequencing.</title>
        <authorList>
            <person name="Lai Q."/>
            <person name="Li G."/>
            <person name="Shao Z."/>
        </authorList>
    </citation>
    <scope>NUCLEOTIDE SEQUENCE [LARGE SCALE GENOMIC DNA]</scope>
    <source>
        <strain evidence="5 6">JCM 10272</strain>
    </source>
</reference>
<dbReference type="AlphaFoldDB" id="X7ED43"/>
<dbReference type="InterPro" id="IPR008258">
    <property type="entry name" value="Transglycosylase_SLT_dom_1"/>
</dbReference>
<organism evidence="5 6">
    <name type="scientific">Roseivivax halodurans JCM 10272</name>
    <dbReference type="NCBI Taxonomy" id="1449350"/>
    <lineage>
        <taxon>Bacteria</taxon>
        <taxon>Pseudomonadati</taxon>
        <taxon>Pseudomonadota</taxon>
        <taxon>Alphaproteobacteria</taxon>
        <taxon>Rhodobacterales</taxon>
        <taxon>Roseobacteraceae</taxon>
        <taxon>Roseivivax</taxon>
    </lineage>
</organism>